<keyword evidence="2" id="KW-1185">Reference proteome</keyword>
<reference evidence="1 2" key="1">
    <citation type="submission" date="2024-04" db="EMBL/GenBank/DDBJ databases">
        <authorList>
            <person name="Fracassetti M."/>
        </authorList>
    </citation>
    <scope>NUCLEOTIDE SEQUENCE [LARGE SCALE GENOMIC DNA]</scope>
</reference>
<dbReference type="EMBL" id="OZ034821">
    <property type="protein sequence ID" value="CAL1407603.1"/>
    <property type="molecule type" value="Genomic_DNA"/>
</dbReference>
<proteinExistence type="predicted"/>
<evidence type="ECO:0000313" key="2">
    <source>
        <dbReference type="Proteomes" id="UP001497516"/>
    </source>
</evidence>
<dbReference type="AlphaFoldDB" id="A0AAV2GD07"/>
<name>A0AAV2GD07_9ROSI</name>
<gene>
    <name evidence="1" type="ORF">LTRI10_LOCUS47261</name>
</gene>
<accession>A0AAV2GD07</accession>
<evidence type="ECO:0000313" key="1">
    <source>
        <dbReference type="EMBL" id="CAL1407603.1"/>
    </source>
</evidence>
<dbReference type="Proteomes" id="UP001497516">
    <property type="component" value="Chromosome 8"/>
</dbReference>
<sequence length="80" mass="9289">MYRWACDRLKETPSFEAFRMIYNIRESTNCWSIGRRENPVGFLKRAPKLDSSWYSGDTEPLTGYAAGLKDDWCASSLFPQ</sequence>
<organism evidence="1 2">
    <name type="scientific">Linum trigynum</name>
    <dbReference type="NCBI Taxonomy" id="586398"/>
    <lineage>
        <taxon>Eukaryota</taxon>
        <taxon>Viridiplantae</taxon>
        <taxon>Streptophyta</taxon>
        <taxon>Embryophyta</taxon>
        <taxon>Tracheophyta</taxon>
        <taxon>Spermatophyta</taxon>
        <taxon>Magnoliopsida</taxon>
        <taxon>eudicotyledons</taxon>
        <taxon>Gunneridae</taxon>
        <taxon>Pentapetalae</taxon>
        <taxon>rosids</taxon>
        <taxon>fabids</taxon>
        <taxon>Malpighiales</taxon>
        <taxon>Linaceae</taxon>
        <taxon>Linum</taxon>
    </lineage>
</organism>
<protein>
    <submittedName>
        <fullName evidence="1">Uncharacterized protein</fullName>
    </submittedName>
</protein>